<comment type="caution">
    <text evidence="2">The sequence shown here is derived from an EMBL/GenBank/DDBJ whole genome shotgun (WGS) entry which is preliminary data.</text>
</comment>
<reference evidence="2" key="1">
    <citation type="journal article" date="2021" name="IMA Fungus">
        <title>Genomic characterization of three marine fungi, including Emericellopsis atlantica sp. nov. with signatures of a generalist lifestyle and marine biomass degradation.</title>
        <authorList>
            <person name="Hagestad O.C."/>
            <person name="Hou L."/>
            <person name="Andersen J.H."/>
            <person name="Hansen E.H."/>
            <person name="Altermark B."/>
            <person name="Li C."/>
            <person name="Kuhnert E."/>
            <person name="Cox R.J."/>
            <person name="Crous P.W."/>
            <person name="Spatafora J.W."/>
            <person name="Lail K."/>
            <person name="Amirebrahimi M."/>
            <person name="Lipzen A."/>
            <person name="Pangilinan J."/>
            <person name="Andreopoulos W."/>
            <person name="Hayes R.D."/>
            <person name="Ng V."/>
            <person name="Grigoriev I.V."/>
            <person name="Jackson S.A."/>
            <person name="Sutton T.D.S."/>
            <person name="Dobson A.D.W."/>
            <person name="Rama T."/>
        </authorList>
    </citation>
    <scope>NUCLEOTIDE SEQUENCE</scope>
    <source>
        <strain evidence="2">TRa018bII</strain>
    </source>
</reference>
<organism evidence="2 3">
    <name type="scientific">Amylocarpus encephaloides</name>
    <dbReference type="NCBI Taxonomy" id="45428"/>
    <lineage>
        <taxon>Eukaryota</taxon>
        <taxon>Fungi</taxon>
        <taxon>Dikarya</taxon>
        <taxon>Ascomycota</taxon>
        <taxon>Pezizomycotina</taxon>
        <taxon>Leotiomycetes</taxon>
        <taxon>Helotiales</taxon>
        <taxon>Helotiales incertae sedis</taxon>
        <taxon>Amylocarpus</taxon>
    </lineage>
</organism>
<dbReference type="OrthoDB" id="3540385at2759"/>
<protein>
    <recommendedName>
        <fullName evidence="1">2EXR domain-containing protein</fullName>
    </recommendedName>
</protein>
<gene>
    <name evidence="2" type="ORF">BJ875DRAFT_488888</name>
</gene>
<accession>A0A9P7Y9E7</accession>
<evidence type="ECO:0000313" key="3">
    <source>
        <dbReference type="Proteomes" id="UP000824998"/>
    </source>
</evidence>
<evidence type="ECO:0000313" key="2">
    <source>
        <dbReference type="EMBL" id="KAG9229476.1"/>
    </source>
</evidence>
<feature type="domain" description="2EXR" evidence="1">
    <location>
        <begin position="137"/>
        <end position="225"/>
    </location>
</feature>
<dbReference type="AlphaFoldDB" id="A0A9P7Y9E7"/>
<dbReference type="InterPro" id="IPR045518">
    <property type="entry name" value="2EXR"/>
</dbReference>
<name>A0A9P7Y9E7_9HELO</name>
<proteinExistence type="predicted"/>
<sequence length="381" mass="44475">MKVSGITSLGNSVYELKKGVSDQKLRIGDVVELQLGGIETASITRKLTTNTQIFLPFLLQEENLINLSMDYNGYYKDQNMERQRVCDVVLTTIRTMKVGQKVLIVEEDVDREEFFENGEIPERLWVVQLSQINGRIFSRFQDMAIELQNAVWEVTFSQRRTFDDDTLRILNPQNGMMYSYLTPYALNICYNSRTFAQSRLRRTLLFRRSPQGSGRTIYFNPNRDVCVYLFTNLSWCEDFILKRCEFRNVEIIANVSPDKLASAIGYGLRGRKFSERFPDIKRLLIREKDINLEGKILWNGWNEDRWNEESKLRQNSWDAGWKLVEEVFKDREIELVTSQRILATDGTKEEFIATFPVHKRIVPWLKILKGGSETKQASALK</sequence>
<dbReference type="Proteomes" id="UP000824998">
    <property type="component" value="Unassembled WGS sequence"/>
</dbReference>
<dbReference type="Pfam" id="PF20150">
    <property type="entry name" value="2EXR"/>
    <property type="match status" value="1"/>
</dbReference>
<keyword evidence="3" id="KW-1185">Reference proteome</keyword>
<dbReference type="EMBL" id="MU251765">
    <property type="protein sequence ID" value="KAG9229476.1"/>
    <property type="molecule type" value="Genomic_DNA"/>
</dbReference>
<evidence type="ECO:0000259" key="1">
    <source>
        <dbReference type="Pfam" id="PF20150"/>
    </source>
</evidence>